<evidence type="ECO:0000313" key="1">
    <source>
        <dbReference type="EMBL" id="KAA3466523.1"/>
    </source>
</evidence>
<dbReference type="OrthoDB" id="1909122at2759"/>
<dbReference type="PANTHER" id="PTHR45835:SF99">
    <property type="entry name" value="CHROMO DOMAIN-CONTAINING PROTEIN-RELATED"/>
    <property type="match status" value="1"/>
</dbReference>
<dbReference type="AlphaFoldDB" id="A0A5B6VBS5"/>
<keyword evidence="2" id="KW-1185">Reference proteome</keyword>
<comment type="caution">
    <text evidence="1">The sequence shown here is derived from an EMBL/GenBank/DDBJ whole genome shotgun (WGS) entry which is preliminary data.</text>
</comment>
<gene>
    <name evidence="1" type="ORF">EPI10_001610</name>
</gene>
<evidence type="ECO:0000313" key="2">
    <source>
        <dbReference type="Proteomes" id="UP000325315"/>
    </source>
</evidence>
<protein>
    <submittedName>
        <fullName evidence="1">Retrotransposon gag protein</fullName>
    </submittedName>
</protein>
<proteinExistence type="predicted"/>
<name>A0A5B6VBS5_9ROSI</name>
<sequence>MKCEILEFVSKCLICQQVKAKHQELFPMDFVLGLPLSPRKKYVVWVVVDRLTKSAHLIPVCTDFPLKKLVE</sequence>
<accession>A0A5B6VBS5</accession>
<dbReference type="Proteomes" id="UP000325315">
    <property type="component" value="Unassembled WGS sequence"/>
</dbReference>
<reference evidence="2" key="1">
    <citation type="journal article" date="2019" name="Plant Biotechnol. J.">
        <title>Genome sequencing of the Australian wild diploid species Gossypium australe highlights disease resistance and delayed gland morphogenesis.</title>
        <authorList>
            <person name="Cai Y."/>
            <person name="Cai X."/>
            <person name="Wang Q."/>
            <person name="Wang P."/>
            <person name="Zhang Y."/>
            <person name="Cai C."/>
            <person name="Xu Y."/>
            <person name="Wang K."/>
            <person name="Zhou Z."/>
            <person name="Wang C."/>
            <person name="Geng S."/>
            <person name="Li B."/>
            <person name="Dong Q."/>
            <person name="Hou Y."/>
            <person name="Wang H."/>
            <person name="Ai P."/>
            <person name="Liu Z."/>
            <person name="Yi F."/>
            <person name="Sun M."/>
            <person name="An G."/>
            <person name="Cheng J."/>
            <person name="Zhang Y."/>
            <person name="Shi Q."/>
            <person name="Xie Y."/>
            <person name="Shi X."/>
            <person name="Chang Y."/>
            <person name="Huang F."/>
            <person name="Chen Y."/>
            <person name="Hong S."/>
            <person name="Mi L."/>
            <person name="Sun Q."/>
            <person name="Zhang L."/>
            <person name="Zhou B."/>
            <person name="Peng R."/>
            <person name="Zhang X."/>
            <person name="Liu F."/>
        </authorList>
    </citation>
    <scope>NUCLEOTIDE SEQUENCE [LARGE SCALE GENOMIC DNA]</scope>
    <source>
        <strain evidence="2">cv. PA1801</strain>
    </source>
</reference>
<organism evidence="1 2">
    <name type="scientific">Gossypium australe</name>
    <dbReference type="NCBI Taxonomy" id="47621"/>
    <lineage>
        <taxon>Eukaryota</taxon>
        <taxon>Viridiplantae</taxon>
        <taxon>Streptophyta</taxon>
        <taxon>Embryophyta</taxon>
        <taxon>Tracheophyta</taxon>
        <taxon>Spermatophyta</taxon>
        <taxon>Magnoliopsida</taxon>
        <taxon>eudicotyledons</taxon>
        <taxon>Gunneridae</taxon>
        <taxon>Pentapetalae</taxon>
        <taxon>rosids</taxon>
        <taxon>malvids</taxon>
        <taxon>Malvales</taxon>
        <taxon>Malvaceae</taxon>
        <taxon>Malvoideae</taxon>
        <taxon>Gossypium</taxon>
    </lineage>
</organism>
<dbReference type="PANTHER" id="PTHR45835">
    <property type="entry name" value="YALI0A06105P"/>
    <property type="match status" value="1"/>
</dbReference>
<dbReference type="EMBL" id="SMMG02000007">
    <property type="protein sequence ID" value="KAA3466523.1"/>
    <property type="molecule type" value="Genomic_DNA"/>
</dbReference>